<proteinExistence type="predicted"/>
<reference evidence="2" key="1">
    <citation type="journal article" date="2022" name="Mol. Ecol. Resour.">
        <title>The genomes of chicory, endive, great burdock and yacon provide insights into Asteraceae palaeo-polyploidization history and plant inulin production.</title>
        <authorList>
            <person name="Fan W."/>
            <person name="Wang S."/>
            <person name="Wang H."/>
            <person name="Wang A."/>
            <person name="Jiang F."/>
            <person name="Liu H."/>
            <person name="Zhao H."/>
            <person name="Xu D."/>
            <person name="Zhang Y."/>
        </authorList>
    </citation>
    <scope>NUCLEOTIDE SEQUENCE [LARGE SCALE GENOMIC DNA]</scope>
    <source>
        <strain evidence="2">cv. Punajuju</strain>
    </source>
</reference>
<keyword evidence="2" id="KW-1185">Reference proteome</keyword>
<evidence type="ECO:0000313" key="1">
    <source>
        <dbReference type="EMBL" id="KAI3789494.1"/>
    </source>
</evidence>
<dbReference type="EMBL" id="CM042009">
    <property type="protein sequence ID" value="KAI3789494.1"/>
    <property type="molecule type" value="Genomic_DNA"/>
</dbReference>
<name>A0ACB9H168_CICIN</name>
<reference evidence="1 2" key="2">
    <citation type="journal article" date="2022" name="Mol. Ecol. Resour.">
        <title>The genomes of chicory, endive, great burdock and yacon provide insights into Asteraceae paleo-polyploidization history and plant inulin production.</title>
        <authorList>
            <person name="Fan W."/>
            <person name="Wang S."/>
            <person name="Wang H."/>
            <person name="Wang A."/>
            <person name="Jiang F."/>
            <person name="Liu H."/>
            <person name="Zhao H."/>
            <person name="Xu D."/>
            <person name="Zhang Y."/>
        </authorList>
    </citation>
    <scope>NUCLEOTIDE SEQUENCE [LARGE SCALE GENOMIC DNA]</scope>
    <source>
        <strain evidence="2">cv. Punajuju</strain>
        <tissue evidence="1">Leaves</tissue>
    </source>
</reference>
<gene>
    <name evidence="1" type="ORF">L2E82_02291</name>
</gene>
<protein>
    <submittedName>
        <fullName evidence="1">Uncharacterized protein</fullName>
    </submittedName>
</protein>
<evidence type="ECO:0000313" key="2">
    <source>
        <dbReference type="Proteomes" id="UP001055811"/>
    </source>
</evidence>
<sequence length="209" mass="23333">MARWLQSAGLQHLASTVASNGIDQRHSPNLLMQGYGAQFAEEKQRLFKLMRNLNFNGEHRHERVEILPLHLSSGEDAIKEVSYERPKSTALDVPEASLKATLDVNVIGQIYLTILLLPYMLKRGKEHFVVMSSAVGKAPATGQAVYSASKFALNCYFYSLRSEEDLARYASNDLATFEAMKEAIKVAHEAANRWTGLPSYLNGKIILSF</sequence>
<comment type="caution">
    <text evidence="1">The sequence shown here is derived from an EMBL/GenBank/DDBJ whole genome shotgun (WGS) entry which is preliminary data.</text>
</comment>
<accession>A0ACB9H168</accession>
<dbReference type="Proteomes" id="UP001055811">
    <property type="component" value="Linkage Group LG01"/>
</dbReference>
<organism evidence="1 2">
    <name type="scientific">Cichorium intybus</name>
    <name type="common">Chicory</name>
    <dbReference type="NCBI Taxonomy" id="13427"/>
    <lineage>
        <taxon>Eukaryota</taxon>
        <taxon>Viridiplantae</taxon>
        <taxon>Streptophyta</taxon>
        <taxon>Embryophyta</taxon>
        <taxon>Tracheophyta</taxon>
        <taxon>Spermatophyta</taxon>
        <taxon>Magnoliopsida</taxon>
        <taxon>eudicotyledons</taxon>
        <taxon>Gunneridae</taxon>
        <taxon>Pentapetalae</taxon>
        <taxon>asterids</taxon>
        <taxon>campanulids</taxon>
        <taxon>Asterales</taxon>
        <taxon>Asteraceae</taxon>
        <taxon>Cichorioideae</taxon>
        <taxon>Cichorieae</taxon>
        <taxon>Cichoriinae</taxon>
        <taxon>Cichorium</taxon>
    </lineage>
</organism>